<feature type="compositionally biased region" description="Pro residues" evidence="1">
    <location>
        <begin position="331"/>
        <end position="375"/>
    </location>
</feature>
<feature type="region of interest" description="Disordered" evidence="1">
    <location>
        <begin position="324"/>
        <end position="375"/>
    </location>
</feature>
<evidence type="ECO:0000313" key="3">
    <source>
        <dbReference type="Proteomes" id="UP001231189"/>
    </source>
</evidence>
<feature type="compositionally biased region" description="Pro residues" evidence="1">
    <location>
        <begin position="214"/>
        <end position="228"/>
    </location>
</feature>
<protein>
    <submittedName>
        <fullName evidence="2">Uncharacterized protein</fullName>
    </submittedName>
</protein>
<feature type="region of interest" description="Disordered" evidence="1">
    <location>
        <begin position="214"/>
        <end position="234"/>
    </location>
</feature>
<evidence type="ECO:0000313" key="2">
    <source>
        <dbReference type="EMBL" id="KAK1679789.1"/>
    </source>
</evidence>
<dbReference type="AlphaFoldDB" id="A0AAD8WTE0"/>
<name>A0AAD8WTE0_LOLMU</name>
<reference evidence="2" key="1">
    <citation type="submission" date="2023-07" db="EMBL/GenBank/DDBJ databases">
        <title>A chromosome-level genome assembly of Lolium multiflorum.</title>
        <authorList>
            <person name="Chen Y."/>
            <person name="Copetti D."/>
            <person name="Kolliker R."/>
            <person name="Studer B."/>
        </authorList>
    </citation>
    <scope>NUCLEOTIDE SEQUENCE</scope>
    <source>
        <strain evidence="2">02402/16</strain>
        <tissue evidence="2">Leaf</tissue>
    </source>
</reference>
<proteinExistence type="predicted"/>
<gene>
    <name evidence="2" type="ORF">QYE76_040637</name>
</gene>
<comment type="caution">
    <text evidence="2">The sequence shown here is derived from an EMBL/GenBank/DDBJ whole genome shotgun (WGS) entry which is preliminary data.</text>
</comment>
<evidence type="ECO:0000256" key="1">
    <source>
        <dbReference type="SAM" id="MobiDB-lite"/>
    </source>
</evidence>
<sequence length="399" mass="45186">MELRVRDGDHVVWQGRTFLTERSDGQPNQKQRRQEGRVGTALVHGLAGNQLQRVTHSNRAVCSDANAAHICAWDAVQTPQMTAHFSIEPVWQRAIGLYRGHRFRVFAAAFAINVATASFAHALQLDAVRGLEGHAPAWRRLAARYLRVLSRWCLRASERSAEIRHRRWYLPSDLHADPAYAIDSNTWRTWRKTEKDPRRMAGFLGDIEFPFDYPPPPLQRTREPPTPPQDDEEEDNYNYALAYHNEEAKDDSDDCVACIFQEWQLAMAEGREFEYPATMTDDKITRLGVLVSEVDRPVQPPLPWYATDIMPSGLTEEEALRRALEDSAPQPVQPPPPPSPYNPWAAPPPPPEWAAQPPPQTWAAPSPPPPAAPVYVPPLANWSWPVLELVVIDSDDDDE</sequence>
<dbReference type="Proteomes" id="UP001231189">
    <property type="component" value="Unassembled WGS sequence"/>
</dbReference>
<dbReference type="EMBL" id="JAUUTY010000002">
    <property type="protein sequence ID" value="KAK1679789.1"/>
    <property type="molecule type" value="Genomic_DNA"/>
</dbReference>
<keyword evidence="3" id="KW-1185">Reference proteome</keyword>
<organism evidence="2 3">
    <name type="scientific">Lolium multiflorum</name>
    <name type="common">Italian ryegrass</name>
    <name type="synonym">Lolium perenne subsp. multiflorum</name>
    <dbReference type="NCBI Taxonomy" id="4521"/>
    <lineage>
        <taxon>Eukaryota</taxon>
        <taxon>Viridiplantae</taxon>
        <taxon>Streptophyta</taxon>
        <taxon>Embryophyta</taxon>
        <taxon>Tracheophyta</taxon>
        <taxon>Spermatophyta</taxon>
        <taxon>Magnoliopsida</taxon>
        <taxon>Liliopsida</taxon>
        <taxon>Poales</taxon>
        <taxon>Poaceae</taxon>
        <taxon>BOP clade</taxon>
        <taxon>Pooideae</taxon>
        <taxon>Poodae</taxon>
        <taxon>Poeae</taxon>
        <taxon>Poeae Chloroplast Group 2 (Poeae type)</taxon>
        <taxon>Loliodinae</taxon>
        <taxon>Loliinae</taxon>
        <taxon>Lolium</taxon>
    </lineage>
</organism>
<accession>A0AAD8WTE0</accession>